<evidence type="ECO:0000256" key="3">
    <source>
        <dbReference type="ARBA" id="ARBA00022729"/>
    </source>
</evidence>
<feature type="chain" id="PRO_5022175536" description="Glycan metabolism protein RagB" evidence="6">
    <location>
        <begin position="22"/>
        <end position="591"/>
    </location>
</feature>
<feature type="domain" description="RagB/SusD" evidence="7">
    <location>
        <begin position="318"/>
        <end position="591"/>
    </location>
</feature>
<evidence type="ECO:0000256" key="4">
    <source>
        <dbReference type="ARBA" id="ARBA00023136"/>
    </source>
</evidence>
<dbReference type="SUPFAM" id="SSF48452">
    <property type="entry name" value="TPR-like"/>
    <property type="match status" value="1"/>
</dbReference>
<name>A0A512C6B3_9BACT</name>
<feature type="signal peptide" evidence="6">
    <location>
        <begin position="1"/>
        <end position="21"/>
    </location>
</feature>
<keyword evidence="4" id="KW-0472">Membrane</keyword>
<dbReference type="PROSITE" id="PS51257">
    <property type="entry name" value="PROKAR_LIPOPROTEIN"/>
    <property type="match status" value="1"/>
</dbReference>
<evidence type="ECO:0000259" key="8">
    <source>
        <dbReference type="Pfam" id="PF14322"/>
    </source>
</evidence>
<dbReference type="Gene3D" id="1.25.40.390">
    <property type="match status" value="1"/>
</dbReference>
<organism evidence="9 10">
    <name type="scientific">Cyclobacterium qasimii</name>
    <dbReference type="NCBI Taxonomy" id="1350429"/>
    <lineage>
        <taxon>Bacteria</taxon>
        <taxon>Pseudomonadati</taxon>
        <taxon>Bacteroidota</taxon>
        <taxon>Cytophagia</taxon>
        <taxon>Cytophagales</taxon>
        <taxon>Cyclobacteriaceae</taxon>
        <taxon>Cyclobacterium</taxon>
    </lineage>
</organism>
<keyword evidence="5" id="KW-0998">Cell outer membrane</keyword>
<evidence type="ECO:0008006" key="11">
    <source>
        <dbReference type="Google" id="ProtNLM"/>
    </source>
</evidence>
<protein>
    <recommendedName>
        <fullName evidence="11">Glycan metabolism protein RagB</fullName>
    </recommendedName>
</protein>
<proteinExistence type="inferred from homology"/>
<dbReference type="GO" id="GO:0009279">
    <property type="term" value="C:cell outer membrane"/>
    <property type="evidence" value="ECO:0007669"/>
    <property type="project" value="UniProtKB-SubCell"/>
</dbReference>
<dbReference type="EMBL" id="BJYV01000001">
    <property type="protein sequence ID" value="GEO19741.1"/>
    <property type="molecule type" value="Genomic_DNA"/>
</dbReference>
<keyword evidence="3 6" id="KW-0732">Signal</keyword>
<gene>
    <name evidence="9" type="ORF">CQA01_02750</name>
</gene>
<accession>A0A512C6B3</accession>
<dbReference type="InterPro" id="IPR011990">
    <property type="entry name" value="TPR-like_helical_dom_sf"/>
</dbReference>
<evidence type="ECO:0000313" key="10">
    <source>
        <dbReference type="Proteomes" id="UP000321301"/>
    </source>
</evidence>
<sequence>MKYFNKRYWLLVLVISCSLFGCQDYLELEDNTSISAGSFPTTLEHVDLLVSSTYGVQHDWGFLGHYWHGYGIYCFDHTVDFQWKGTESWIGMSIGMAELGDSKLVNEWRDLYRGIYYSNSALEGIRSYRSIAPDSEMKRLDQYEGEALFMRGFYLWHLQVFYGQPNLDGMGVPVITEIPGSLEKMSVGRSSTMETYQAMIEDFKNASVLLEGQFDNHRATEWSAKAALAKVYLFAEQYDDAKVILEDCINNSGKSLVSFDHYKNMFNGDTQYEYNSESFYEVGNRAEPEKTNNNGSRQQNTGSSATILYTPFYIDNNNERSAMGYSNQYTHDMNLKRFGYNDPAPLTQMEEVNGEWKLLDSYVTQQMDRRANAGMQTDGPDPRLYVSALQPFFDSVTVAGVEYPVAQAEFGKWWQMSPTTGIDPNTFYGWPLKKNQFLGGTIWETRAVTGANFYFIRLPDIYLMYAEVIKDSNPTLALEYVNKVHRRAYGYDPDAPSPVDYMSLTDDTKAPTGDHLSNDPLLYERWAEFFGEAKWWEDIRRLRLGDEESVYYKSVASGRQIVWRDEHYAMPIPPLEFESNTSDELIQNPGY</sequence>
<dbReference type="RefSeq" id="WP_020889789.1">
    <property type="nucleotide sequence ID" value="NZ_BJYV01000001.1"/>
</dbReference>
<dbReference type="Pfam" id="PF07980">
    <property type="entry name" value="SusD_RagB"/>
    <property type="match status" value="1"/>
</dbReference>
<feature type="domain" description="SusD-like N-terminal" evidence="8">
    <location>
        <begin position="70"/>
        <end position="233"/>
    </location>
</feature>
<evidence type="ECO:0000256" key="2">
    <source>
        <dbReference type="ARBA" id="ARBA00006275"/>
    </source>
</evidence>
<evidence type="ECO:0000256" key="1">
    <source>
        <dbReference type="ARBA" id="ARBA00004442"/>
    </source>
</evidence>
<evidence type="ECO:0000256" key="6">
    <source>
        <dbReference type="SAM" id="SignalP"/>
    </source>
</evidence>
<dbReference type="Pfam" id="PF14322">
    <property type="entry name" value="SusD-like_3"/>
    <property type="match status" value="1"/>
</dbReference>
<keyword evidence="10" id="KW-1185">Reference proteome</keyword>
<dbReference type="AlphaFoldDB" id="A0A512C6B3"/>
<comment type="similarity">
    <text evidence="2">Belongs to the SusD family.</text>
</comment>
<evidence type="ECO:0000256" key="5">
    <source>
        <dbReference type="ARBA" id="ARBA00023237"/>
    </source>
</evidence>
<evidence type="ECO:0000313" key="9">
    <source>
        <dbReference type="EMBL" id="GEO19741.1"/>
    </source>
</evidence>
<comment type="subcellular location">
    <subcellularLocation>
        <location evidence="1">Cell outer membrane</location>
    </subcellularLocation>
</comment>
<dbReference type="InterPro" id="IPR033985">
    <property type="entry name" value="SusD-like_N"/>
</dbReference>
<reference evidence="9 10" key="1">
    <citation type="submission" date="2019-07" db="EMBL/GenBank/DDBJ databases">
        <title>Whole genome shotgun sequence of Cyclobacterium qasimii NBRC 106168.</title>
        <authorList>
            <person name="Hosoyama A."/>
            <person name="Uohara A."/>
            <person name="Ohji S."/>
            <person name="Ichikawa N."/>
        </authorList>
    </citation>
    <scope>NUCLEOTIDE SEQUENCE [LARGE SCALE GENOMIC DNA]</scope>
    <source>
        <strain evidence="9 10">NBRC 106168</strain>
    </source>
</reference>
<evidence type="ECO:0000259" key="7">
    <source>
        <dbReference type="Pfam" id="PF07980"/>
    </source>
</evidence>
<dbReference type="Proteomes" id="UP000321301">
    <property type="component" value="Unassembled WGS sequence"/>
</dbReference>
<comment type="caution">
    <text evidence="9">The sequence shown here is derived from an EMBL/GenBank/DDBJ whole genome shotgun (WGS) entry which is preliminary data.</text>
</comment>
<dbReference type="InterPro" id="IPR012944">
    <property type="entry name" value="SusD_RagB_dom"/>
</dbReference>